<dbReference type="Pfam" id="PF24466">
    <property type="entry name" value="DUF7578"/>
    <property type="match status" value="1"/>
</dbReference>
<dbReference type="NCBIfam" id="TIGR01631">
    <property type="entry name" value="Trypano_RHS"/>
    <property type="match status" value="1"/>
</dbReference>
<dbReference type="AlphaFoldDB" id="A0A3R7LWS8"/>
<evidence type="ECO:0000313" key="4">
    <source>
        <dbReference type="EMBL" id="RNF22128.1"/>
    </source>
</evidence>
<reference evidence="4 5" key="1">
    <citation type="journal article" date="2018" name="BMC Genomics">
        <title>Genomic comparison of Trypanosoma conorhini and Trypanosoma rangeli to Trypanosoma cruzi strains of high and low virulence.</title>
        <authorList>
            <person name="Bradwell K.R."/>
            <person name="Koparde V.N."/>
            <person name="Matveyev A.V."/>
            <person name="Serrano M.G."/>
            <person name="Alves J.M."/>
            <person name="Parikh H."/>
            <person name="Huang B."/>
            <person name="Lee V."/>
            <person name="Espinosa-Alvarez O."/>
            <person name="Ortiz P.A."/>
            <person name="Costa-Martins A.G."/>
            <person name="Teixeira M.M."/>
            <person name="Buck G.A."/>
        </authorList>
    </citation>
    <scope>NUCLEOTIDE SEQUENCE [LARGE SCALE GENOMIC DNA]</scope>
    <source>
        <strain evidence="4 5">025E</strain>
    </source>
</reference>
<dbReference type="InterPro" id="IPR046835">
    <property type="entry name" value="RHS_N"/>
</dbReference>
<dbReference type="EMBL" id="MKKU01000142">
    <property type="protein sequence ID" value="RNF22128.1"/>
    <property type="molecule type" value="Genomic_DNA"/>
</dbReference>
<proteinExistence type="predicted"/>
<feature type="domain" description="Retrotransposon hot spot protein N-terminal" evidence="2">
    <location>
        <begin position="212"/>
        <end position="320"/>
    </location>
</feature>
<dbReference type="PANTHER" id="PTHR33129">
    <property type="entry name" value="PROTEIN KINASE DOMAIN-CONTAINING PROTEIN-RELATED"/>
    <property type="match status" value="1"/>
</dbReference>
<gene>
    <name evidence="4" type="ORF">Tco025E_03396</name>
</gene>
<evidence type="ECO:0000313" key="5">
    <source>
        <dbReference type="Proteomes" id="UP000284403"/>
    </source>
</evidence>
<dbReference type="Proteomes" id="UP000284403">
    <property type="component" value="Unassembled WGS sequence"/>
</dbReference>
<organism evidence="4 5">
    <name type="scientific">Trypanosoma conorhini</name>
    <dbReference type="NCBI Taxonomy" id="83891"/>
    <lineage>
        <taxon>Eukaryota</taxon>
        <taxon>Discoba</taxon>
        <taxon>Euglenozoa</taxon>
        <taxon>Kinetoplastea</taxon>
        <taxon>Metakinetoplastina</taxon>
        <taxon>Trypanosomatida</taxon>
        <taxon>Trypanosomatidae</taxon>
        <taxon>Trypanosoma</taxon>
    </lineage>
</organism>
<dbReference type="RefSeq" id="XP_029229752.1">
    <property type="nucleotide sequence ID" value="XM_029370314.1"/>
</dbReference>
<dbReference type="GeneID" id="40317007"/>
<sequence length="536" mass="59283">MWRCFRRAPILSARGAAVRPRGACGAPQLQLPAGTGGARWPPAGGVGGMLHRTGIWMAPPRPKWTLASRVEDVLFGGEGEVPEVELSDVPRSELGGRGVVAADENVSLESVLAQSEAVATDEDDLGLTLASPSYTTINEAIEDARRLAERGVGTLHDWRGFAQKDVASPTARTKLDAALAAAVEAEGARQGEKAGAERGAEVARRRLPEDLYGSVLNASWSHVVGFPEVDEYEEELVRMEVKEGQRPTKSWKYKPRGLSFELDDAVEQFRPPRPRLMVLSSEKGWPYSLREGTDLTDCYVTAEAERVWKRLDVFLRVLFRRSIRRASNVRRVLLLGTPGMGQSMTVGSYLLYRLLHYDARKFQVAVYCFGGELAYVFDKTTQTVTEHEGADSIIAVLDDLARRGKKGYIIYDVSEEGAPPSSKLPPDGWGMILLASLKSGNFNTLAMQLHTSLTIMNCPDEKEVKAMCAWRTRGRPAQEQRKYWETVQDRMSQVGPMPRYILTEADFNEGTEVVNSALQAIDASVARDYFDLEEGN</sequence>
<keyword evidence="5" id="KW-1185">Reference proteome</keyword>
<dbReference type="InterPro" id="IPR052980">
    <property type="entry name" value="Crinkler_effector"/>
</dbReference>
<dbReference type="InterPro" id="IPR046836">
    <property type="entry name" value="RHS_C"/>
</dbReference>
<dbReference type="Pfam" id="PF07999">
    <property type="entry name" value="RHSP"/>
    <property type="match status" value="1"/>
</dbReference>
<comment type="caution">
    <text evidence="4">The sequence shown here is derived from an EMBL/GenBank/DDBJ whole genome shotgun (WGS) entry which is preliminary data.</text>
</comment>
<protein>
    <submittedName>
        <fullName evidence="4">Putative retrotransposon hot spot (RHS) protein</fullName>
    </submittedName>
</protein>
<dbReference type="InterPro" id="IPR056000">
    <property type="entry name" value="DUF7578"/>
</dbReference>
<dbReference type="OrthoDB" id="2340858at2759"/>
<feature type="domain" description="Retrotransposon hot spot protein,C-terminal" evidence="1">
    <location>
        <begin position="333"/>
        <end position="529"/>
    </location>
</feature>
<dbReference type="Pfam" id="PF20445">
    <property type="entry name" value="RHS_N"/>
    <property type="match status" value="1"/>
</dbReference>
<feature type="non-terminal residue" evidence="4">
    <location>
        <position position="536"/>
    </location>
</feature>
<dbReference type="PANTHER" id="PTHR33129:SF3">
    <property type="entry name" value="HOT SPOT (RHS) PROTEIN, PUTATIVE-RELATED"/>
    <property type="match status" value="1"/>
</dbReference>
<feature type="domain" description="DUF7578" evidence="3">
    <location>
        <begin position="81"/>
        <end position="143"/>
    </location>
</feature>
<evidence type="ECO:0000259" key="3">
    <source>
        <dbReference type="Pfam" id="PF24466"/>
    </source>
</evidence>
<evidence type="ECO:0000259" key="1">
    <source>
        <dbReference type="Pfam" id="PF07999"/>
    </source>
</evidence>
<name>A0A3R7LWS8_9TRYP</name>
<accession>A0A3R7LWS8</accession>
<evidence type="ECO:0000259" key="2">
    <source>
        <dbReference type="Pfam" id="PF20445"/>
    </source>
</evidence>
<dbReference type="InterPro" id="IPR006518">
    <property type="entry name" value="Trypano_RHS"/>
</dbReference>